<reference evidence="1 2" key="1">
    <citation type="submission" date="2019-12" db="EMBL/GenBank/DDBJ databases">
        <title>Novel species isolated from a subtropical stream in China.</title>
        <authorList>
            <person name="Lu H."/>
        </authorList>
    </citation>
    <scope>NUCLEOTIDE SEQUENCE [LARGE SCALE GENOMIC DNA]</scope>
    <source>
        <strain evidence="1 2">DS3</strain>
    </source>
</reference>
<evidence type="ECO:0000313" key="2">
    <source>
        <dbReference type="Proteomes" id="UP000448575"/>
    </source>
</evidence>
<dbReference type="PANTHER" id="PTHR38733:SF1">
    <property type="entry name" value="TYPE IV METHYL-DIRECTED RESTRICTION ENZYME ECOKMCRBC"/>
    <property type="match status" value="1"/>
</dbReference>
<sequence>MKPLVQCKEWSKLSVGKDAKLRSTEDIVSILRSWQVKTGGDPSGYFDVSANSITPKFWSGTLETSRLRLEVAPMGSDILAPGQRTKLDANLTAMLAFATSSQSVSSGAAFLSANGNRYEALVAVFCHELQLARRRLVLRRYITKRESLNAPRGRIAFPDQCYETIRRPGKVMSEWVALTEDIAENRIFKFVLTLYRPRCSSPLRAKIDGCLAELENVQLSNDVSGEWTGVRTDRLPEFYGALLDLSKTLLNEEGSGVLAGETLALGEILFTSRLFERYVMKEVSRISSSQGLSARPQSRGTFLCRDENARDIFELIPDMRLVDSHGKTKMILDAKWKELDHANRNRGIKREDIYQLLVYGGKYECRDLLLVYPDISLKTGAIGHYEKFSVDFGGGAYNIGVVRVPMLAQSLTLTSDFLRHVLGREQQPNLSLT</sequence>
<keyword evidence="2" id="KW-1185">Reference proteome</keyword>
<proteinExistence type="predicted"/>
<organism evidence="1 2">
    <name type="scientific">Pseudoduganella guangdongensis</name>
    <dbReference type="NCBI Taxonomy" id="2692179"/>
    <lineage>
        <taxon>Bacteria</taxon>
        <taxon>Pseudomonadati</taxon>
        <taxon>Pseudomonadota</taxon>
        <taxon>Betaproteobacteria</taxon>
        <taxon>Burkholderiales</taxon>
        <taxon>Oxalobacteraceae</taxon>
        <taxon>Telluria group</taxon>
        <taxon>Pseudoduganella</taxon>
    </lineage>
</organism>
<dbReference type="AlphaFoldDB" id="A0A6N9HRA2"/>
<gene>
    <name evidence="1" type="ORF">GTP41_25070</name>
</gene>
<dbReference type="Pfam" id="PF10117">
    <property type="entry name" value="McrBC"/>
    <property type="match status" value="1"/>
</dbReference>
<evidence type="ECO:0008006" key="3">
    <source>
        <dbReference type="Google" id="ProtNLM"/>
    </source>
</evidence>
<accession>A0A6N9HRA2</accession>
<comment type="caution">
    <text evidence="1">The sequence shown here is derived from an EMBL/GenBank/DDBJ whole genome shotgun (WGS) entry which is preliminary data.</text>
</comment>
<name>A0A6N9HRA2_9BURK</name>
<evidence type="ECO:0000313" key="1">
    <source>
        <dbReference type="EMBL" id="MYN05375.1"/>
    </source>
</evidence>
<dbReference type="EMBL" id="WWCJ01000028">
    <property type="protein sequence ID" value="MYN05375.1"/>
    <property type="molecule type" value="Genomic_DNA"/>
</dbReference>
<protein>
    <recommendedName>
        <fullName evidence="3">Restriction endonuclease</fullName>
    </recommendedName>
</protein>
<dbReference type="RefSeq" id="WP_161028321.1">
    <property type="nucleotide sequence ID" value="NZ_WWCJ01000028.1"/>
</dbReference>
<dbReference type="PANTHER" id="PTHR38733">
    <property type="entry name" value="PROTEIN MCRC"/>
    <property type="match status" value="1"/>
</dbReference>
<dbReference type="InterPro" id="IPR019292">
    <property type="entry name" value="McrC"/>
</dbReference>
<dbReference type="Proteomes" id="UP000448575">
    <property type="component" value="Unassembled WGS sequence"/>
</dbReference>